<protein>
    <submittedName>
        <fullName evidence="2">Uncharacterized protein</fullName>
    </submittedName>
</protein>
<dbReference type="OrthoDB" id="2450055at2759"/>
<evidence type="ECO:0000256" key="1">
    <source>
        <dbReference type="SAM" id="MobiDB-lite"/>
    </source>
</evidence>
<feature type="region of interest" description="Disordered" evidence="1">
    <location>
        <begin position="748"/>
        <end position="775"/>
    </location>
</feature>
<evidence type="ECO:0000313" key="3">
    <source>
        <dbReference type="Proteomes" id="UP000053558"/>
    </source>
</evidence>
<feature type="compositionally biased region" description="Basic and acidic residues" evidence="1">
    <location>
        <begin position="615"/>
        <end position="641"/>
    </location>
</feature>
<feature type="region of interest" description="Disordered" evidence="1">
    <location>
        <begin position="615"/>
        <end position="731"/>
    </location>
</feature>
<accession>A0A5M3MZC2</accession>
<gene>
    <name evidence="2" type="ORF">CONPUDRAFT_163222</name>
</gene>
<feature type="region of interest" description="Disordered" evidence="1">
    <location>
        <begin position="113"/>
        <end position="143"/>
    </location>
</feature>
<sequence length="832" mass="90779">MSAAPAHPQVQVHERQDIHKSCKTLETLVNALNDYCEVSGAMVTLQKKLAKALKEAAGMKTINEPASNALGACASIFEAVAEIDTKFSKFADKECDSLSDEVKKYFKKLSKEEKTHDERMANSNARIKSAGQSYEKKSKKNARDAAEEHARYINLISTLGPEMSQEKYNHAIHVTRQHASATYGVASSLGRIADAQWLRNCEGLRRCAPCVGSLGHWRSYCEASWAGPLPNDLPDVDSPPGQISTDRNQGLGIREWGQGEQNRLPVPSVTSNKSGASTPAESSVGHGMEPPRPPFASDDGHGSVNSIASLSAFPFPPTHFPVPLANNQAELQRRQTQLKNLQIPQPKKPGQAAYILSESPKPIESISESTTLNNGSTASSARELPTTPTTRSQNGSFSHEKAGMDGPNNAEAPTSDQPAPAQEEPPRKLGSPVSPFKRKQMVAQNGDERQETSRPSSSARAESDMKARDEVTAEEREFGVQRKSTAKAFTVAADAGRKNLERTESTTSNGSLVAAMKNRYSRSMEPASAAPKDIPRLNQSVANMATRYQPADEPTSPRKGRPFPMAEQQTPTSTGETSVRSWTRDRDAVEEELQRRKQQLAQLELQEKEFELRQRERELEQRTRALEQDRQQFFLDGRDEGIGADTPRANQSNNPRSVGPYRHRRNSQSTSVLVNSGNNSNKFPVMGSGSHSASSSQLAPPPSDQASMQSHSPTRSSQPPTPSLSPLGGPVKDHAPFCGCDLCSASKYQAANPAPSPHDLRPPEPPIQLRPEKPKGWIRRLSMPSVAGALSMDSKKNVSVSSLLPMENGRLRKRSFDQGISNRTVGQINSGR</sequence>
<feature type="compositionally biased region" description="Polar residues" evidence="1">
    <location>
        <begin position="121"/>
        <end position="132"/>
    </location>
</feature>
<feature type="compositionally biased region" description="Polar residues" evidence="1">
    <location>
        <begin position="567"/>
        <end position="581"/>
    </location>
</feature>
<dbReference type="Proteomes" id="UP000053558">
    <property type="component" value="Unassembled WGS sequence"/>
</dbReference>
<dbReference type="EMBL" id="JH711575">
    <property type="protein sequence ID" value="EIW83971.1"/>
    <property type="molecule type" value="Genomic_DNA"/>
</dbReference>
<feature type="region of interest" description="Disordered" evidence="1">
    <location>
        <begin position="547"/>
        <end position="596"/>
    </location>
</feature>
<feature type="compositionally biased region" description="Low complexity" evidence="1">
    <location>
        <begin position="360"/>
        <end position="369"/>
    </location>
</feature>
<dbReference type="OMA" id="KFADKEC"/>
<feature type="compositionally biased region" description="Polar residues" evidence="1">
    <location>
        <begin position="667"/>
        <end position="682"/>
    </location>
</feature>
<reference evidence="3" key="1">
    <citation type="journal article" date="2012" name="Science">
        <title>The Paleozoic origin of enzymatic lignin decomposition reconstructed from 31 fungal genomes.</title>
        <authorList>
            <person name="Floudas D."/>
            <person name="Binder M."/>
            <person name="Riley R."/>
            <person name="Barry K."/>
            <person name="Blanchette R.A."/>
            <person name="Henrissat B."/>
            <person name="Martinez A.T."/>
            <person name="Otillar R."/>
            <person name="Spatafora J.W."/>
            <person name="Yadav J.S."/>
            <person name="Aerts A."/>
            <person name="Benoit I."/>
            <person name="Boyd A."/>
            <person name="Carlson A."/>
            <person name="Copeland A."/>
            <person name="Coutinho P.M."/>
            <person name="de Vries R.P."/>
            <person name="Ferreira P."/>
            <person name="Findley K."/>
            <person name="Foster B."/>
            <person name="Gaskell J."/>
            <person name="Glotzer D."/>
            <person name="Gorecki P."/>
            <person name="Heitman J."/>
            <person name="Hesse C."/>
            <person name="Hori C."/>
            <person name="Igarashi K."/>
            <person name="Jurgens J.A."/>
            <person name="Kallen N."/>
            <person name="Kersten P."/>
            <person name="Kohler A."/>
            <person name="Kuees U."/>
            <person name="Kumar T.K.A."/>
            <person name="Kuo A."/>
            <person name="LaButti K."/>
            <person name="Larrondo L.F."/>
            <person name="Lindquist E."/>
            <person name="Ling A."/>
            <person name="Lombard V."/>
            <person name="Lucas S."/>
            <person name="Lundell T."/>
            <person name="Martin R."/>
            <person name="McLaughlin D.J."/>
            <person name="Morgenstern I."/>
            <person name="Morin E."/>
            <person name="Murat C."/>
            <person name="Nagy L.G."/>
            <person name="Nolan M."/>
            <person name="Ohm R.A."/>
            <person name="Patyshakuliyeva A."/>
            <person name="Rokas A."/>
            <person name="Ruiz-Duenas F.J."/>
            <person name="Sabat G."/>
            <person name="Salamov A."/>
            <person name="Samejima M."/>
            <person name="Schmutz J."/>
            <person name="Slot J.C."/>
            <person name="St John F."/>
            <person name="Stenlid J."/>
            <person name="Sun H."/>
            <person name="Sun S."/>
            <person name="Syed K."/>
            <person name="Tsang A."/>
            <person name="Wiebenga A."/>
            <person name="Young D."/>
            <person name="Pisabarro A."/>
            <person name="Eastwood D.C."/>
            <person name="Martin F."/>
            <person name="Cullen D."/>
            <person name="Grigoriev I.V."/>
            <person name="Hibbett D.S."/>
        </authorList>
    </citation>
    <scope>NUCLEOTIDE SEQUENCE [LARGE SCALE GENOMIC DNA]</scope>
    <source>
        <strain evidence="3">RWD-64-598 SS2</strain>
    </source>
</reference>
<comment type="caution">
    <text evidence="2">The sequence shown here is derived from an EMBL/GenBank/DDBJ whole genome shotgun (WGS) entry which is preliminary data.</text>
</comment>
<dbReference type="AlphaFoldDB" id="A0A5M3MZC2"/>
<feature type="region of interest" description="Disordered" evidence="1">
    <location>
        <begin position="360"/>
        <end position="513"/>
    </location>
</feature>
<proteinExistence type="predicted"/>
<dbReference type="RefSeq" id="XP_007765812.1">
    <property type="nucleotide sequence ID" value="XM_007767622.1"/>
</dbReference>
<feature type="region of interest" description="Disordered" evidence="1">
    <location>
        <begin position="255"/>
        <end position="309"/>
    </location>
</feature>
<feature type="compositionally biased region" description="Polar residues" evidence="1">
    <location>
        <begin position="370"/>
        <end position="397"/>
    </location>
</feature>
<dbReference type="KEGG" id="cput:CONPUDRAFT_163222"/>
<organism evidence="2 3">
    <name type="scientific">Coniophora puteana (strain RWD-64-598)</name>
    <name type="common">Brown rot fungus</name>
    <dbReference type="NCBI Taxonomy" id="741705"/>
    <lineage>
        <taxon>Eukaryota</taxon>
        <taxon>Fungi</taxon>
        <taxon>Dikarya</taxon>
        <taxon>Basidiomycota</taxon>
        <taxon>Agaricomycotina</taxon>
        <taxon>Agaricomycetes</taxon>
        <taxon>Agaricomycetidae</taxon>
        <taxon>Boletales</taxon>
        <taxon>Coniophorineae</taxon>
        <taxon>Coniophoraceae</taxon>
        <taxon>Coniophora</taxon>
    </lineage>
</organism>
<feature type="compositionally biased region" description="Basic and acidic residues" evidence="1">
    <location>
        <begin position="495"/>
        <end position="504"/>
    </location>
</feature>
<evidence type="ECO:0000313" key="2">
    <source>
        <dbReference type="EMBL" id="EIW83971.1"/>
    </source>
</evidence>
<feature type="compositionally biased region" description="Basic and acidic residues" evidence="1">
    <location>
        <begin position="582"/>
        <end position="595"/>
    </location>
</feature>
<keyword evidence="3" id="KW-1185">Reference proteome</keyword>
<feature type="compositionally biased region" description="Low complexity" evidence="1">
    <location>
        <begin position="688"/>
        <end position="730"/>
    </location>
</feature>
<name>A0A5M3MZC2_CONPW</name>
<feature type="compositionally biased region" description="Polar residues" evidence="1">
    <location>
        <begin position="268"/>
        <end position="281"/>
    </location>
</feature>
<feature type="compositionally biased region" description="Basic and acidic residues" evidence="1">
    <location>
        <begin position="461"/>
        <end position="480"/>
    </location>
</feature>
<dbReference type="GeneID" id="19204883"/>